<dbReference type="Pfam" id="PF05050">
    <property type="entry name" value="Methyltransf_21"/>
    <property type="match status" value="1"/>
</dbReference>
<dbReference type="PANTHER" id="PTHR34009">
    <property type="entry name" value="PROTEIN STAR"/>
    <property type="match status" value="1"/>
</dbReference>
<feature type="domain" description="Methyltransferase FkbM" evidence="1">
    <location>
        <begin position="25"/>
        <end position="177"/>
    </location>
</feature>
<organism evidence="2">
    <name type="scientific">marine sediment metagenome</name>
    <dbReference type="NCBI Taxonomy" id="412755"/>
    <lineage>
        <taxon>unclassified sequences</taxon>
        <taxon>metagenomes</taxon>
        <taxon>ecological metagenomes</taxon>
    </lineage>
</organism>
<dbReference type="Gene3D" id="3.40.50.150">
    <property type="entry name" value="Vaccinia Virus protein VP39"/>
    <property type="match status" value="1"/>
</dbReference>
<dbReference type="GO" id="GO:0005789">
    <property type="term" value="C:endoplasmic reticulum membrane"/>
    <property type="evidence" value="ECO:0007669"/>
    <property type="project" value="TreeGrafter"/>
</dbReference>
<dbReference type="SUPFAM" id="SSF53335">
    <property type="entry name" value="S-adenosyl-L-methionine-dependent methyltransferases"/>
    <property type="match status" value="1"/>
</dbReference>
<dbReference type="GO" id="GO:0016197">
    <property type="term" value="P:endosomal transport"/>
    <property type="evidence" value="ECO:0007669"/>
    <property type="project" value="TreeGrafter"/>
</dbReference>
<dbReference type="AlphaFoldDB" id="X0TJK2"/>
<protein>
    <recommendedName>
        <fullName evidence="1">Methyltransferase FkbM domain-containing protein</fullName>
    </recommendedName>
</protein>
<dbReference type="EMBL" id="BARS01019694">
    <property type="protein sequence ID" value="GAF93723.1"/>
    <property type="molecule type" value="Genomic_DNA"/>
</dbReference>
<name>X0TJK2_9ZZZZ</name>
<reference evidence="2" key="1">
    <citation type="journal article" date="2014" name="Front. Microbiol.">
        <title>High frequency of phylogenetically diverse reductive dehalogenase-homologous genes in deep subseafloor sedimentary metagenomes.</title>
        <authorList>
            <person name="Kawai M."/>
            <person name="Futagami T."/>
            <person name="Toyoda A."/>
            <person name="Takaki Y."/>
            <person name="Nishi S."/>
            <person name="Hori S."/>
            <person name="Arai W."/>
            <person name="Tsubouchi T."/>
            <person name="Morono Y."/>
            <person name="Uchiyama I."/>
            <person name="Ito T."/>
            <person name="Fujiyama A."/>
            <person name="Inagaki F."/>
            <person name="Takami H."/>
        </authorList>
    </citation>
    <scope>NUCLEOTIDE SEQUENCE</scope>
    <source>
        <strain evidence="2">Expedition CK06-06</strain>
    </source>
</reference>
<accession>X0TJK2</accession>
<gene>
    <name evidence="2" type="ORF">S01H1_31871</name>
</gene>
<comment type="caution">
    <text evidence="2">The sequence shown here is derived from an EMBL/GenBank/DDBJ whole genome shotgun (WGS) entry which is preliminary data.</text>
</comment>
<dbReference type="InterPro" id="IPR053202">
    <property type="entry name" value="EGF_Rcpt_Signaling_Reg"/>
</dbReference>
<dbReference type="InterPro" id="IPR029063">
    <property type="entry name" value="SAM-dependent_MTases_sf"/>
</dbReference>
<sequence>VYNKIGDKKNGFYVDLGAGHQTQGSNTAFFDIILGWKGLCIDAVLSSDFNKRSCLFEHTMVTRTNGEECNFILAGGLGGIEEYVRINMHKDHPAVQKGKVVKFKGKTILEIFSKHQVPKDIDYFSIDIEGAEHEILLGMEEQNIFEKYNINIFSIEHNWNGEKRNLIRDILERNNFNYAGSYLGDDFYEKKI</sequence>
<evidence type="ECO:0000313" key="2">
    <source>
        <dbReference type="EMBL" id="GAF93723.1"/>
    </source>
</evidence>
<dbReference type="InterPro" id="IPR006342">
    <property type="entry name" value="FkbM_mtfrase"/>
</dbReference>
<feature type="non-terminal residue" evidence="2">
    <location>
        <position position="1"/>
    </location>
</feature>
<evidence type="ECO:0000259" key="1">
    <source>
        <dbReference type="Pfam" id="PF05050"/>
    </source>
</evidence>
<dbReference type="PANTHER" id="PTHR34009:SF2">
    <property type="entry name" value="PROTEIN STAR"/>
    <property type="match status" value="1"/>
</dbReference>
<proteinExistence type="predicted"/>
<dbReference type="GO" id="GO:0005886">
    <property type="term" value="C:plasma membrane"/>
    <property type="evidence" value="ECO:0007669"/>
    <property type="project" value="TreeGrafter"/>
</dbReference>
<dbReference type="GO" id="GO:0006888">
    <property type="term" value="P:endoplasmic reticulum to Golgi vesicle-mediated transport"/>
    <property type="evidence" value="ECO:0007669"/>
    <property type="project" value="TreeGrafter"/>
</dbReference>
<dbReference type="GO" id="GO:0005794">
    <property type="term" value="C:Golgi apparatus"/>
    <property type="evidence" value="ECO:0007669"/>
    <property type="project" value="TreeGrafter"/>
</dbReference>
<dbReference type="GO" id="GO:0031902">
    <property type="term" value="C:late endosome membrane"/>
    <property type="evidence" value="ECO:0007669"/>
    <property type="project" value="TreeGrafter"/>
</dbReference>